<evidence type="ECO:0000313" key="1">
    <source>
        <dbReference type="EMBL" id="KKK83378.1"/>
    </source>
</evidence>
<proteinExistence type="predicted"/>
<accession>A0A0F8YPP9</accession>
<dbReference type="Pfam" id="PF06074">
    <property type="entry name" value="Portal_Mu"/>
    <property type="match status" value="1"/>
</dbReference>
<name>A0A0F8YPP9_9ZZZZ</name>
<dbReference type="EMBL" id="LAZR01052250">
    <property type="protein sequence ID" value="KKK83378.1"/>
    <property type="molecule type" value="Genomic_DNA"/>
</dbReference>
<comment type="caution">
    <text evidence="1">The sequence shown here is derived from an EMBL/GenBank/DDBJ whole genome shotgun (WGS) entry which is preliminary data.</text>
</comment>
<protein>
    <submittedName>
        <fullName evidence="1">Uncharacterized protein</fullName>
    </submittedName>
</protein>
<sequence length="179" mass="20244">AMVAFFEDVVQQVRRDERWGIVMPAEFDVAGATGYKFSLESTGGRRQVDTDKVVMRHNRMMALSMAMQFIFLGTTSTGSFSLASSQTNLFSVALQGFIKSVKATLNRKAVHDLFKLSDEFPRETWPTFEHGDIESPDLKDLMQFILQGTQVGHIQPSEALTRRLHEIANLPEPDFELEE</sequence>
<dbReference type="InterPro" id="IPR009279">
    <property type="entry name" value="Portal_Mu"/>
</dbReference>
<reference evidence="1" key="1">
    <citation type="journal article" date="2015" name="Nature">
        <title>Complex archaea that bridge the gap between prokaryotes and eukaryotes.</title>
        <authorList>
            <person name="Spang A."/>
            <person name="Saw J.H."/>
            <person name="Jorgensen S.L."/>
            <person name="Zaremba-Niedzwiedzka K."/>
            <person name="Martijn J."/>
            <person name="Lind A.E."/>
            <person name="van Eijk R."/>
            <person name="Schleper C."/>
            <person name="Guy L."/>
            <person name="Ettema T.J."/>
        </authorList>
    </citation>
    <scope>NUCLEOTIDE SEQUENCE</scope>
</reference>
<organism evidence="1">
    <name type="scientific">marine sediment metagenome</name>
    <dbReference type="NCBI Taxonomy" id="412755"/>
    <lineage>
        <taxon>unclassified sequences</taxon>
        <taxon>metagenomes</taxon>
        <taxon>ecological metagenomes</taxon>
    </lineage>
</organism>
<dbReference type="AlphaFoldDB" id="A0A0F8YPP9"/>
<gene>
    <name evidence="1" type="ORF">LCGC14_2793960</name>
</gene>
<feature type="non-terminal residue" evidence="1">
    <location>
        <position position="1"/>
    </location>
</feature>